<keyword evidence="2" id="KW-1185">Reference proteome</keyword>
<reference evidence="2" key="1">
    <citation type="journal article" date="2010" name="Environ. Microbiol.">
        <title>The genome of Syntrophomonas wolfei: new insights into syntrophic metabolism and biohydrogen production.</title>
        <authorList>
            <person name="Sieber J.R."/>
            <person name="Sims D.R."/>
            <person name="Han C."/>
            <person name="Kim E."/>
            <person name="Lykidis A."/>
            <person name="Lapidus A.L."/>
            <person name="McDonnald E."/>
            <person name="Rohlin L."/>
            <person name="Culley D.E."/>
            <person name="Gunsalus R."/>
            <person name="McInerney M.J."/>
        </authorList>
    </citation>
    <scope>NUCLEOTIDE SEQUENCE [LARGE SCALE GENOMIC DNA]</scope>
    <source>
        <strain evidence="2">DSM 2245B / Goettingen</strain>
    </source>
</reference>
<dbReference type="AlphaFoldDB" id="Q0AXJ3"/>
<dbReference type="STRING" id="335541.Swol_1252"/>
<evidence type="ECO:0000313" key="2">
    <source>
        <dbReference type="Proteomes" id="UP000001968"/>
    </source>
</evidence>
<accession>Q0AXJ3</accession>
<dbReference type="OrthoDB" id="2381281at2"/>
<dbReference type="KEGG" id="swo:Swol_1252"/>
<name>Q0AXJ3_SYNWW</name>
<organism evidence="1 2">
    <name type="scientific">Syntrophomonas wolfei subsp. wolfei (strain DSM 2245B / Goettingen)</name>
    <dbReference type="NCBI Taxonomy" id="335541"/>
    <lineage>
        <taxon>Bacteria</taxon>
        <taxon>Bacillati</taxon>
        <taxon>Bacillota</taxon>
        <taxon>Clostridia</taxon>
        <taxon>Eubacteriales</taxon>
        <taxon>Syntrophomonadaceae</taxon>
        <taxon>Syntrophomonas</taxon>
    </lineage>
</organism>
<gene>
    <name evidence="1" type="ordered locus">Swol_1252</name>
</gene>
<protein>
    <submittedName>
        <fullName evidence="1">Uncharacterized protein</fullName>
    </submittedName>
</protein>
<evidence type="ECO:0000313" key="1">
    <source>
        <dbReference type="EMBL" id="ABI68561.1"/>
    </source>
</evidence>
<dbReference type="EMBL" id="CP000448">
    <property type="protein sequence ID" value="ABI68561.1"/>
    <property type="molecule type" value="Genomic_DNA"/>
</dbReference>
<proteinExistence type="predicted"/>
<dbReference type="HOGENOM" id="CLU_125481_0_0_9"/>
<dbReference type="Proteomes" id="UP000001968">
    <property type="component" value="Chromosome"/>
</dbReference>
<sequence>MDRDLGLDVFLTVSLNHPEINAVKYLADKEQIILEVALNTAIEPMKRKSFLKKTRDCLDLFHQLAGQKPDLMKVELIDKSEISFLRFYRDVGTLSQDEISLLILILREEFANLLVKDNNDIVAKDAFKRKLKRTLMQKLNRNSSNSTDFLAYRKEGRVFVFNR</sequence>
<dbReference type="RefSeq" id="WP_011640664.1">
    <property type="nucleotide sequence ID" value="NC_008346.1"/>
</dbReference>